<organism evidence="1 2">
    <name type="scientific">Pseudomonas taiwanensis</name>
    <dbReference type="NCBI Taxonomy" id="470150"/>
    <lineage>
        <taxon>Bacteria</taxon>
        <taxon>Pseudomonadati</taxon>
        <taxon>Pseudomonadota</taxon>
        <taxon>Gammaproteobacteria</taxon>
        <taxon>Pseudomonadales</taxon>
        <taxon>Pseudomonadaceae</taxon>
        <taxon>Pseudomonas</taxon>
    </lineage>
</organism>
<proteinExistence type="predicted"/>
<sequence>MKRIHKIIQLHRRQLHFHLPPSGLDSELPALPPHPIVTLQLAQVREVAIPSNGDQALACKNTNIATTSTVNTAVTMKLKK</sequence>
<accession>A0ABR6V666</accession>
<comment type="caution">
    <text evidence="1">The sequence shown here is derived from an EMBL/GenBank/DDBJ whole genome shotgun (WGS) entry which is preliminary data.</text>
</comment>
<evidence type="ECO:0000313" key="1">
    <source>
        <dbReference type="EMBL" id="MBC3475745.1"/>
    </source>
</evidence>
<name>A0ABR6V666_9PSED</name>
<dbReference type="RefSeq" id="WP_186598532.1">
    <property type="nucleotide sequence ID" value="NZ_JABWRR010000001.1"/>
</dbReference>
<gene>
    <name evidence="1" type="ORF">HU747_09040</name>
</gene>
<reference evidence="1 2" key="1">
    <citation type="journal article" date="2020" name="Microorganisms">
        <title>Reliable Identification of Environmental Pseudomonas Isolates Using the rpoD Gene.</title>
        <authorList>
            <consortium name="The Broad Institute Genome Sequencing Platform"/>
            <person name="Girard L."/>
            <person name="Lood C."/>
            <person name="Rokni-Zadeh H."/>
            <person name="van Noort V."/>
            <person name="Lavigne R."/>
            <person name="De Mot R."/>
        </authorList>
    </citation>
    <scope>NUCLEOTIDE SEQUENCE [LARGE SCALE GENOMIC DNA]</scope>
    <source>
        <strain evidence="1 2">RW7P2</strain>
    </source>
</reference>
<dbReference type="EMBL" id="JABWRS010000005">
    <property type="protein sequence ID" value="MBC3475745.1"/>
    <property type="molecule type" value="Genomic_DNA"/>
</dbReference>
<keyword evidence="2" id="KW-1185">Reference proteome</keyword>
<dbReference type="Proteomes" id="UP000628086">
    <property type="component" value="Unassembled WGS sequence"/>
</dbReference>
<protein>
    <submittedName>
        <fullName evidence="1">Uncharacterized protein</fullName>
    </submittedName>
</protein>
<evidence type="ECO:0000313" key="2">
    <source>
        <dbReference type="Proteomes" id="UP000628086"/>
    </source>
</evidence>